<proteinExistence type="predicted"/>
<dbReference type="Proteomes" id="UP001057375">
    <property type="component" value="Unassembled WGS sequence"/>
</dbReference>
<protein>
    <submittedName>
        <fullName evidence="2">Nuclear protein localization protein 4 like protein</fullName>
    </submittedName>
</protein>
<dbReference type="Pfam" id="PF11543">
    <property type="entry name" value="UN_NPL4"/>
    <property type="match status" value="1"/>
</dbReference>
<sequence>MIIRIRAIDGTKRITLDPKQPAIDLIKAVEATCKISRRDFRLYFDPGFKKVLTGNPKSSITKFGLEHGQMLFLKPTKEARAEVFSSLEKSYKPVIKNNGIDDGKSHRLEELEKEEKKEEPISWWEARMREAGSNLIQSVGKEVDDIVKLQKKGCPDGIFGKGTKDLGMFSFEARCKLPISHQDQPITTSVSVSNNVSLFLIQHLQRKKYTKHVFAWVFGKFNDADGTATVEALHFPAQSYTPEGGVRLHDISDRDETANMVAGMLGLRQVGILVTHPIRHSPVYDSEILECARKQAKHDPRCVFISVSTPDEEMVAVALDNGLTIREAGDVEFECFQGSEQAVGLARHEFLSLLDDNPMLIRSDLDCIVEGKPTKEINVAMLTTPVPIVKHDGILHCEIPPSVFSDAGIDPGSICALLSTKGHEPVYRRYADFELLVTVCPILDGGMSSGLLQSIKEQDIIPSVGDGSAVDSTLMMLFGG</sequence>
<evidence type="ECO:0000313" key="3">
    <source>
        <dbReference type="Proteomes" id="UP001057375"/>
    </source>
</evidence>
<dbReference type="InterPro" id="IPR029071">
    <property type="entry name" value="Ubiquitin-like_domsf"/>
</dbReference>
<evidence type="ECO:0000313" key="2">
    <source>
        <dbReference type="EMBL" id="GKT31481.1"/>
    </source>
</evidence>
<evidence type="ECO:0000259" key="1">
    <source>
        <dbReference type="Pfam" id="PF11543"/>
    </source>
</evidence>
<comment type="caution">
    <text evidence="2">The sequence shown here is derived from an EMBL/GenBank/DDBJ whole genome shotgun (WGS) entry which is preliminary data.</text>
</comment>
<dbReference type="InterPro" id="IPR016563">
    <property type="entry name" value="Npl4"/>
</dbReference>
<reference evidence="2" key="1">
    <citation type="submission" date="2022-03" db="EMBL/GenBank/DDBJ databases">
        <title>Draft genome sequence of Aduncisulcus paluster, a free-living microaerophilic Fornicata.</title>
        <authorList>
            <person name="Yuyama I."/>
            <person name="Kume K."/>
            <person name="Tamura T."/>
            <person name="Inagaki Y."/>
            <person name="Hashimoto T."/>
        </authorList>
    </citation>
    <scope>NUCLEOTIDE SEQUENCE</scope>
    <source>
        <strain evidence="2">NY0171</strain>
    </source>
</reference>
<dbReference type="SUPFAM" id="SSF54236">
    <property type="entry name" value="Ubiquitin-like"/>
    <property type="match status" value="1"/>
</dbReference>
<dbReference type="PANTHER" id="PTHR12710:SF0">
    <property type="entry name" value="NUCLEAR PROTEIN LOCALIZATION PROTEIN 4 HOMOLOG"/>
    <property type="match status" value="1"/>
</dbReference>
<organism evidence="2 3">
    <name type="scientific">Aduncisulcus paluster</name>
    <dbReference type="NCBI Taxonomy" id="2918883"/>
    <lineage>
        <taxon>Eukaryota</taxon>
        <taxon>Metamonada</taxon>
        <taxon>Carpediemonas-like organisms</taxon>
        <taxon>Aduncisulcus</taxon>
    </lineage>
</organism>
<dbReference type="PANTHER" id="PTHR12710">
    <property type="entry name" value="NUCLEAR PROTEIN LOCALIZATION 4"/>
    <property type="match status" value="1"/>
</dbReference>
<keyword evidence="3" id="KW-1185">Reference proteome</keyword>
<name>A0ABQ5KG39_9EUKA</name>
<dbReference type="InterPro" id="IPR024682">
    <property type="entry name" value="Npl4_Ub-like_dom"/>
</dbReference>
<accession>A0ABQ5KG39</accession>
<dbReference type="Gene3D" id="3.10.20.90">
    <property type="entry name" value="Phosphatidylinositol 3-kinase Catalytic Subunit, Chain A, domain 1"/>
    <property type="match status" value="1"/>
</dbReference>
<gene>
    <name evidence="2" type="ORF">ADUPG1_005909</name>
</gene>
<feature type="domain" description="Nuclear pore localisation protein Npl4 ubiquitin-like" evidence="1">
    <location>
        <begin position="1"/>
        <end position="75"/>
    </location>
</feature>
<dbReference type="EMBL" id="BQXS01009685">
    <property type="protein sequence ID" value="GKT31481.1"/>
    <property type="molecule type" value="Genomic_DNA"/>
</dbReference>